<dbReference type="EMBL" id="LAZR01029991">
    <property type="protein sequence ID" value="KKL57934.1"/>
    <property type="molecule type" value="Genomic_DNA"/>
</dbReference>
<comment type="caution">
    <text evidence="2">The sequence shown here is derived from an EMBL/GenBank/DDBJ whole genome shotgun (WGS) entry which is preliminary data.</text>
</comment>
<feature type="domain" description="DUF4326" evidence="1">
    <location>
        <begin position="26"/>
        <end position="109"/>
    </location>
</feature>
<organism evidence="2">
    <name type="scientific">marine sediment metagenome</name>
    <dbReference type="NCBI Taxonomy" id="412755"/>
    <lineage>
        <taxon>unclassified sequences</taxon>
        <taxon>metagenomes</taxon>
        <taxon>ecological metagenomes</taxon>
    </lineage>
</organism>
<gene>
    <name evidence="2" type="ORF">LCGC14_2230420</name>
</gene>
<dbReference type="AlphaFoldDB" id="A0A0F9D8M9"/>
<dbReference type="Pfam" id="PF14216">
    <property type="entry name" value="DUF4326"/>
    <property type="match status" value="1"/>
</dbReference>
<sequence>MKGLKRLNTEVRFTSMIQIFNKKTYDGPGFYIGRPMPGLRGSILLSPFKITKYVGREESIDRYRDYFEERMETSSDFRATVKALAHIAVKDMLILICWCTPLNCHGSVIRDYIQYHTETLNGRWFKCQD</sequence>
<protein>
    <recommendedName>
        <fullName evidence="1">DUF4326 domain-containing protein</fullName>
    </recommendedName>
</protein>
<dbReference type="InterPro" id="IPR025475">
    <property type="entry name" value="DUF4326"/>
</dbReference>
<evidence type="ECO:0000259" key="1">
    <source>
        <dbReference type="Pfam" id="PF14216"/>
    </source>
</evidence>
<name>A0A0F9D8M9_9ZZZZ</name>
<proteinExistence type="predicted"/>
<evidence type="ECO:0000313" key="2">
    <source>
        <dbReference type="EMBL" id="KKL57934.1"/>
    </source>
</evidence>
<reference evidence="2" key="1">
    <citation type="journal article" date="2015" name="Nature">
        <title>Complex archaea that bridge the gap between prokaryotes and eukaryotes.</title>
        <authorList>
            <person name="Spang A."/>
            <person name="Saw J.H."/>
            <person name="Jorgensen S.L."/>
            <person name="Zaremba-Niedzwiedzka K."/>
            <person name="Martijn J."/>
            <person name="Lind A.E."/>
            <person name="van Eijk R."/>
            <person name="Schleper C."/>
            <person name="Guy L."/>
            <person name="Ettema T.J."/>
        </authorList>
    </citation>
    <scope>NUCLEOTIDE SEQUENCE</scope>
</reference>
<accession>A0A0F9D8M9</accession>